<evidence type="ECO:0000313" key="2">
    <source>
        <dbReference type="EMBL" id="MRH42957.1"/>
    </source>
</evidence>
<dbReference type="RefSeq" id="WP_153736601.1">
    <property type="nucleotide sequence ID" value="NZ_WJNG01000007.1"/>
</dbReference>
<organism evidence="2 3">
    <name type="scientific">Aquibacillus halophilus</name>
    <dbReference type="NCBI Taxonomy" id="930132"/>
    <lineage>
        <taxon>Bacteria</taxon>
        <taxon>Bacillati</taxon>
        <taxon>Bacillota</taxon>
        <taxon>Bacilli</taxon>
        <taxon>Bacillales</taxon>
        <taxon>Bacillaceae</taxon>
        <taxon>Aquibacillus</taxon>
    </lineage>
</organism>
<dbReference type="OrthoDB" id="2971544at2"/>
<feature type="transmembrane region" description="Helical" evidence="1">
    <location>
        <begin position="120"/>
        <end position="137"/>
    </location>
</feature>
<keyword evidence="3" id="KW-1185">Reference proteome</keyword>
<comment type="caution">
    <text evidence="2">The sequence shown here is derived from an EMBL/GenBank/DDBJ whole genome shotgun (WGS) entry which is preliminary data.</text>
</comment>
<keyword evidence="1" id="KW-0812">Transmembrane</keyword>
<dbReference type="EMBL" id="WJNG01000007">
    <property type="protein sequence ID" value="MRH42957.1"/>
    <property type="molecule type" value="Genomic_DNA"/>
</dbReference>
<proteinExistence type="predicted"/>
<name>A0A6A8DJ23_9BACI</name>
<feature type="transmembrane region" description="Helical" evidence="1">
    <location>
        <begin position="12"/>
        <end position="33"/>
    </location>
</feature>
<feature type="transmembrane region" description="Helical" evidence="1">
    <location>
        <begin position="90"/>
        <end position="108"/>
    </location>
</feature>
<keyword evidence="1" id="KW-0472">Membrane</keyword>
<gene>
    <name evidence="2" type="ORF">GH741_09695</name>
</gene>
<evidence type="ECO:0000256" key="1">
    <source>
        <dbReference type="SAM" id="Phobius"/>
    </source>
</evidence>
<evidence type="ECO:0000313" key="3">
    <source>
        <dbReference type="Proteomes" id="UP000799092"/>
    </source>
</evidence>
<dbReference type="AlphaFoldDB" id="A0A6A8DJ23"/>
<sequence length="149" mass="17095">MKESTVKKIRSILLHTLVILVSLVTSYTVVYTFQYLPKGYEIISKEEASITLKSNNIIGIEEEIIGFNPPDKQQSWKMEYLVNTVNEQELYLFLFFITALASIFLFVYRLNKGEKFSHSLFKSGIGAALIALLPYIQTLDRIDSILYSI</sequence>
<keyword evidence="1" id="KW-1133">Transmembrane helix</keyword>
<reference evidence="2" key="1">
    <citation type="submission" date="2019-11" db="EMBL/GenBank/DDBJ databases">
        <authorList>
            <person name="Li J."/>
        </authorList>
    </citation>
    <scope>NUCLEOTIDE SEQUENCE</scope>
    <source>
        <strain evidence="2">B6B</strain>
    </source>
</reference>
<dbReference type="Proteomes" id="UP000799092">
    <property type="component" value="Unassembled WGS sequence"/>
</dbReference>
<accession>A0A6A8DJ23</accession>
<protein>
    <submittedName>
        <fullName evidence="2">Uncharacterized protein</fullName>
    </submittedName>
</protein>